<dbReference type="InterPro" id="IPR006016">
    <property type="entry name" value="UspA"/>
</dbReference>
<keyword evidence="3" id="KW-1185">Reference proteome</keyword>
<proteinExistence type="predicted"/>
<sequence>MDRATEEETAATGRRILVAVDEGDESVHALKWCLASFAKRGGGGGAAPPDTIILLYVRPPPPTYSVLDASAMVGYVFSDEVAAAIDGYSKEVAEAVVEKAQKLCTLYGKEVGGDGEAGHEMKVEVKVAVGDARNVICQMVDKLGADVLVMGSHGYGLFKRSLKRSRFQSQKLALLGSVSDYCVRNANCPVLIVKS</sequence>
<dbReference type="Pfam" id="PF00582">
    <property type="entry name" value="Usp"/>
    <property type="match status" value="1"/>
</dbReference>
<organism evidence="2">
    <name type="scientific">Oryza punctata</name>
    <name type="common">Red rice</name>
    <dbReference type="NCBI Taxonomy" id="4537"/>
    <lineage>
        <taxon>Eukaryota</taxon>
        <taxon>Viridiplantae</taxon>
        <taxon>Streptophyta</taxon>
        <taxon>Embryophyta</taxon>
        <taxon>Tracheophyta</taxon>
        <taxon>Spermatophyta</taxon>
        <taxon>Magnoliopsida</taxon>
        <taxon>Liliopsida</taxon>
        <taxon>Poales</taxon>
        <taxon>Poaceae</taxon>
        <taxon>BOP clade</taxon>
        <taxon>Oryzoideae</taxon>
        <taxon>Oryzeae</taxon>
        <taxon>Oryzinae</taxon>
        <taxon>Oryza</taxon>
    </lineage>
</organism>
<evidence type="ECO:0000259" key="1">
    <source>
        <dbReference type="Pfam" id="PF00582"/>
    </source>
</evidence>
<reference evidence="2" key="2">
    <citation type="submission" date="2018-05" db="EMBL/GenBank/DDBJ databases">
        <title>OpunRS2 (Oryza punctata Reference Sequence Version 2).</title>
        <authorList>
            <person name="Zhang J."/>
            <person name="Kudrna D."/>
            <person name="Lee S."/>
            <person name="Talag J."/>
            <person name="Welchert J."/>
            <person name="Wing R.A."/>
        </authorList>
    </citation>
    <scope>NUCLEOTIDE SEQUENCE [LARGE SCALE GENOMIC DNA]</scope>
</reference>
<dbReference type="STRING" id="4537.A0A0E0KCQ6"/>
<dbReference type="Proteomes" id="UP000026962">
    <property type="component" value="Chromosome 3"/>
</dbReference>
<reference evidence="2" key="1">
    <citation type="submission" date="2015-04" db="UniProtKB">
        <authorList>
            <consortium name="EnsemblPlants"/>
        </authorList>
    </citation>
    <scope>IDENTIFICATION</scope>
</reference>
<dbReference type="HOGENOM" id="CLU_049301_9_1_1"/>
<dbReference type="InterPro" id="IPR014729">
    <property type="entry name" value="Rossmann-like_a/b/a_fold"/>
</dbReference>
<dbReference type="PANTHER" id="PTHR31964:SF126">
    <property type="entry name" value="ADENINE NUCLEOTIDE ALPHA HYDROLASES-LIKE SUPERFAMILY PROTEIN"/>
    <property type="match status" value="1"/>
</dbReference>
<dbReference type="OMA" id="KWCLASF"/>
<dbReference type="SUPFAM" id="SSF52402">
    <property type="entry name" value="Adenine nucleotide alpha hydrolases-like"/>
    <property type="match status" value="1"/>
</dbReference>
<dbReference type="EnsemblPlants" id="OPUNC03G13990.1">
    <property type="protein sequence ID" value="OPUNC03G13990.1"/>
    <property type="gene ID" value="OPUNC03G13990"/>
</dbReference>
<protein>
    <recommendedName>
        <fullName evidence="1">UspA domain-containing protein</fullName>
    </recommendedName>
</protein>
<dbReference type="InterPro" id="IPR006015">
    <property type="entry name" value="Universal_stress_UspA"/>
</dbReference>
<evidence type="ECO:0000313" key="2">
    <source>
        <dbReference type="EnsemblPlants" id="OPUNC03G13990.1"/>
    </source>
</evidence>
<dbReference type="PRINTS" id="PR01438">
    <property type="entry name" value="UNVRSLSTRESS"/>
</dbReference>
<evidence type="ECO:0000313" key="3">
    <source>
        <dbReference type="Proteomes" id="UP000026962"/>
    </source>
</evidence>
<dbReference type="Gramene" id="OPUNC03G13990.1">
    <property type="protein sequence ID" value="OPUNC03G13990.1"/>
    <property type="gene ID" value="OPUNC03G13990"/>
</dbReference>
<accession>A0A0E0KCQ6</accession>
<dbReference type="AlphaFoldDB" id="A0A0E0KCQ6"/>
<dbReference type="Gene3D" id="3.40.50.620">
    <property type="entry name" value="HUPs"/>
    <property type="match status" value="1"/>
</dbReference>
<dbReference type="CDD" id="cd23659">
    <property type="entry name" value="USP_At3g01520-like"/>
    <property type="match status" value="1"/>
</dbReference>
<dbReference type="PANTHER" id="PTHR31964">
    <property type="entry name" value="ADENINE NUCLEOTIDE ALPHA HYDROLASES-LIKE SUPERFAMILY PROTEIN"/>
    <property type="match status" value="1"/>
</dbReference>
<name>A0A0E0KCQ6_ORYPU</name>
<feature type="domain" description="UspA" evidence="1">
    <location>
        <begin position="14"/>
        <end position="194"/>
    </location>
</feature>
<dbReference type="eggNOG" id="ENOG502RZFB">
    <property type="taxonomic scope" value="Eukaryota"/>
</dbReference>